<feature type="compositionally biased region" description="Basic and acidic residues" evidence="2">
    <location>
        <begin position="350"/>
        <end position="361"/>
    </location>
</feature>
<gene>
    <name evidence="4" type="ORF">BO70DRAFT_432365</name>
</gene>
<dbReference type="Proteomes" id="UP000247233">
    <property type="component" value="Unassembled WGS sequence"/>
</dbReference>
<feature type="coiled-coil region" evidence="1">
    <location>
        <begin position="251"/>
        <end position="306"/>
    </location>
</feature>
<feature type="compositionally biased region" description="Polar residues" evidence="2">
    <location>
        <begin position="334"/>
        <end position="349"/>
    </location>
</feature>
<organism evidence="4 5">
    <name type="scientific">Aspergillus heteromorphus CBS 117.55</name>
    <dbReference type="NCBI Taxonomy" id="1448321"/>
    <lineage>
        <taxon>Eukaryota</taxon>
        <taxon>Fungi</taxon>
        <taxon>Dikarya</taxon>
        <taxon>Ascomycota</taxon>
        <taxon>Pezizomycotina</taxon>
        <taxon>Eurotiomycetes</taxon>
        <taxon>Eurotiomycetidae</taxon>
        <taxon>Eurotiales</taxon>
        <taxon>Aspergillaceae</taxon>
        <taxon>Aspergillus</taxon>
        <taxon>Aspergillus subgen. Circumdati</taxon>
    </lineage>
</organism>
<dbReference type="STRING" id="1448321.A0A317V5X1"/>
<dbReference type="AlphaFoldDB" id="A0A317V5X1"/>
<feature type="region of interest" description="Disordered" evidence="2">
    <location>
        <begin position="480"/>
        <end position="501"/>
    </location>
</feature>
<evidence type="ECO:0000313" key="4">
    <source>
        <dbReference type="EMBL" id="PWY69714.1"/>
    </source>
</evidence>
<keyword evidence="1" id="KW-0175">Coiled coil</keyword>
<dbReference type="GeneID" id="37070549"/>
<comment type="caution">
    <text evidence="4">The sequence shown here is derived from an EMBL/GenBank/DDBJ whole genome shotgun (WGS) entry which is preliminary data.</text>
</comment>
<accession>A0A317V5X1</accession>
<evidence type="ECO:0000256" key="2">
    <source>
        <dbReference type="SAM" id="MobiDB-lite"/>
    </source>
</evidence>
<dbReference type="OrthoDB" id="4489569at2759"/>
<feature type="region of interest" description="Disordered" evidence="2">
    <location>
        <begin position="317"/>
        <end position="386"/>
    </location>
</feature>
<proteinExistence type="predicted"/>
<keyword evidence="5" id="KW-1185">Reference proteome</keyword>
<keyword evidence="3" id="KW-0472">Membrane</keyword>
<feature type="region of interest" description="Disordered" evidence="2">
    <location>
        <begin position="55"/>
        <end position="111"/>
    </location>
</feature>
<dbReference type="RefSeq" id="XP_025395666.1">
    <property type="nucleotide sequence ID" value="XM_025548312.1"/>
</dbReference>
<feature type="compositionally biased region" description="Acidic residues" evidence="2">
    <location>
        <begin position="18"/>
        <end position="28"/>
    </location>
</feature>
<feature type="compositionally biased region" description="Polar residues" evidence="2">
    <location>
        <begin position="99"/>
        <end position="111"/>
    </location>
</feature>
<keyword evidence="3" id="KW-1133">Transmembrane helix</keyword>
<dbReference type="EMBL" id="MSFL01000032">
    <property type="protein sequence ID" value="PWY69714.1"/>
    <property type="molecule type" value="Genomic_DNA"/>
</dbReference>
<feature type="coiled-coil region" evidence="1">
    <location>
        <begin position="142"/>
        <end position="220"/>
    </location>
</feature>
<sequence length="742" mass="83962">MPDGNRTTKRWLPGKYEDGEESTDSDETGSDHISPLDPNEGHNFSHWMAMLQDDLRDDGHTDSNRTTVYKNHQNERESDQHTDSNKPLPRQALEHGRGTRSNRMSANRLSQQDLTSELRLFRRRSNPRTSLGVTSYWFQDELDDKTRELTEAQRKVIDLDAENRKVARQLEQLTETLIERAHELEIRDNELRDTRNALNLEKAQNELKETTLRHAESTNAEIQAESRRALSRAHEQSKEYKAGLSHQAMEIRGLKEELVTASREVHEAKRQLSKSDKLSSDLDALVKKLQDENELLKARYAEMSAEPDETSWLAQHPKNLQSSSSPPVPIPRRGQTSQILSPSSAQQTELENHDSDARSQRTDSTSSSDFPAAAFRKSHSSSGSASRIHEALPLELLIQQDSGMPVAEPEILHDVSPIYERPPIEPLDDSAKRSAAGSLSSLIEGISSIIRKRPLSAPEYRPEVECMEVDTATNHVKKMRFNESKRFSEQPEDSALKMSPTLQSFPDLEKRKSIRGALQSWMCGPISRRSDVIYHSGPEAGSPTQANSRVRRYQKAPVKSLSARQREGLKANLPFIKVEQPPKKARKLFQHDQRYTKPVYLPDEYESHRLSVGKFRTTPKAWTNLSIPNTHEEYGEDPYHNDWDPPSPTESVQLAEAVSKTPVPSRWIVAAGFLIALVAISVIFYQSAGCTKQCHRMWVQSNAVPDEILGMLRSRPSSDARVLRVMDYNIARYVGSPSGLIG</sequence>
<keyword evidence="3" id="KW-0812">Transmembrane</keyword>
<evidence type="ECO:0000313" key="5">
    <source>
        <dbReference type="Proteomes" id="UP000247233"/>
    </source>
</evidence>
<evidence type="ECO:0000256" key="3">
    <source>
        <dbReference type="SAM" id="Phobius"/>
    </source>
</evidence>
<evidence type="ECO:0000256" key="1">
    <source>
        <dbReference type="SAM" id="Coils"/>
    </source>
</evidence>
<name>A0A317V5X1_9EURO</name>
<reference evidence="4 5" key="1">
    <citation type="submission" date="2016-12" db="EMBL/GenBank/DDBJ databases">
        <title>The genomes of Aspergillus section Nigri reveals drivers in fungal speciation.</title>
        <authorList>
            <consortium name="DOE Joint Genome Institute"/>
            <person name="Vesth T.C."/>
            <person name="Nybo J."/>
            <person name="Theobald S."/>
            <person name="Brandl J."/>
            <person name="Frisvad J.C."/>
            <person name="Nielsen K.F."/>
            <person name="Lyhne E.K."/>
            <person name="Kogle M.E."/>
            <person name="Kuo A."/>
            <person name="Riley R."/>
            <person name="Clum A."/>
            <person name="Nolan M."/>
            <person name="Lipzen A."/>
            <person name="Salamov A."/>
            <person name="Henrissat B."/>
            <person name="Wiebenga A."/>
            <person name="De Vries R.P."/>
            <person name="Grigoriev I.V."/>
            <person name="Mortensen U.H."/>
            <person name="Andersen M.R."/>
            <person name="Baker S.E."/>
        </authorList>
    </citation>
    <scope>NUCLEOTIDE SEQUENCE [LARGE SCALE GENOMIC DNA]</scope>
    <source>
        <strain evidence="4 5">CBS 117.55</strain>
    </source>
</reference>
<feature type="compositionally biased region" description="Basic and acidic residues" evidence="2">
    <location>
        <begin position="480"/>
        <end position="489"/>
    </location>
</feature>
<dbReference type="VEuPathDB" id="FungiDB:BO70DRAFT_432365"/>
<feature type="transmembrane region" description="Helical" evidence="3">
    <location>
        <begin position="667"/>
        <end position="688"/>
    </location>
</feature>
<protein>
    <submittedName>
        <fullName evidence="4">Uncharacterized protein</fullName>
    </submittedName>
</protein>
<feature type="compositionally biased region" description="Basic and acidic residues" evidence="2">
    <location>
        <begin position="72"/>
        <end position="84"/>
    </location>
</feature>
<feature type="region of interest" description="Disordered" evidence="2">
    <location>
        <begin position="1"/>
        <end position="43"/>
    </location>
</feature>